<comment type="cofactor">
    <cofactor evidence="1">
        <name>[4Fe-4S] cluster</name>
        <dbReference type="ChEBI" id="CHEBI:49883"/>
    </cofactor>
</comment>
<dbReference type="SFLD" id="SFLDF00275">
    <property type="entry name" value="adenosine_C2_methyltransferase"/>
    <property type="match status" value="1"/>
</dbReference>
<dbReference type="InterPro" id="IPR027492">
    <property type="entry name" value="RNA_MTrfase_RlmN"/>
</dbReference>
<dbReference type="GO" id="GO:0046872">
    <property type="term" value="F:metal ion binding"/>
    <property type="evidence" value="ECO:0007669"/>
    <property type="project" value="UniProtKB-KW"/>
</dbReference>
<dbReference type="SFLD" id="SFLDS00029">
    <property type="entry name" value="Radical_SAM"/>
    <property type="match status" value="1"/>
</dbReference>
<keyword evidence="11" id="KW-0411">Iron-sulfur</keyword>
<evidence type="ECO:0000256" key="1">
    <source>
        <dbReference type="ARBA" id="ARBA00001966"/>
    </source>
</evidence>
<dbReference type="AlphaFoldDB" id="A0A381Q3Q8"/>
<keyword evidence="5" id="KW-0698">rRNA processing</keyword>
<dbReference type="InterPro" id="IPR004383">
    <property type="entry name" value="rRNA_lsu_MTrfase_RlmN/Cfr"/>
</dbReference>
<dbReference type="PANTHER" id="PTHR30544">
    <property type="entry name" value="23S RRNA METHYLTRANSFERASE"/>
    <property type="match status" value="1"/>
</dbReference>
<sequence length="323" mass="35646">MWQGLYRDLAEPEEMTTLPASLRRDLAEHLPAALVEDTRSVGDRGRTVKWLWRLADGTLIETVLMHYRNRSTVCVSTQAGCAMACGFCATGQMGFDRHLTAGEIVEQVVRAQVDAGDRRVSNVVFMGMGEPLANYDRTWAAVERIHDGLGLSARHLTISTVGLVPGIRRLATESLPVNLAVSLHAADDDLRDELVPINRRWPLAELAEACREHVTATGRRLSFEWALIDGTNDRPEDARRLAAYARPLGAHVNLIPLNPTPGWPTVGSPPDRVRAFADELRSHGSNATIRRTRGTEIDAACGQLRADRTDTRVAVPIRRQPTT</sequence>
<name>A0A381Q3Q8_9ZZZZ</name>
<evidence type="ECO:0000256" key="11">
    <source>
        <dbReference type="ARBA" id="ARBA00023014"/>
    </source>
</evidence>
<dbReference type="PANTHER" id="PTHR30544:SF5">
    <property type="entry name" value="RADICAL SAM CORE DOMAIN-CONTAINING PROTEIN"/>
    <property type="match status" value="1"/>
</dbReference>
<dbReference type="GO" id="GO:0051539">
    <property type="term" value="F:4 iron, 4 sulfur cluster binding"/>
    <property type="evidence" value="ECO:0007669"/>
    <property type="project" value="UniProtKB-KW"/>
</dbReference>
<evidence type="ECO:0000256" key="7">
    <source>
        <dbReference type="ARBA" id="ARBA00022679"/>
    </source>
</evidence>
<evidence type="ECO:0000256" key="8">
    <source>
        <dbReference type="ARBA" id="ARBA00022691"/>
    </source>
</evidence>
<gene>
    <name evidence="13" type="ORF">METZ01_LOCUS26825</name>
</gene>
<accession>A0A381Q3Q8</accession>
<dbReference type="NCBIfam" id="TIGR00048">
    <property type="entry name" value="rRNA_mod_RlmN"/>
    <property type="match status" value="1"/>
</dbReference>
<dbReference type="SUPFAM" id="SSF102114">
    <property type="entry name" value="Radical SAM enzymes"/>
    <property type="match status" value="1"/>
</dbReference>
<evidence type="ECO:0000256" key="4">
    <source>
        <dbReference type="ARBA" id="ARBA00022490"/>
    </source>
</evidence>
<evidence type="ECO:0000256" key="3">
    <source>
        <dbReference type="ARBA" id="ARBA00022485"/>
    </source>
</evidence>
<protein>
    <recommendedName>
        <fullName evidence="12">Radical SAM core domain-containing protein</fullName>
    </recommendedName>
</protein>
<keyword evidence="4" id="KW-0963">Cytoplasm</keyword>
<evidence type="ECO:0000256" key="9">
    <source>
        <dbReference type="ARBA" id="ARBA00022723"/>
    </source>
</evidence>
<proteinExistence type="inferred from homology"/>
<evidence type="ECO:0000259" key="12">
    <source>
        <dbReference type="PROSITE" id="PS51918"/>
    </source>
</evidence>
<dbReference type="GO" id="GO:0030488">
    <property type="term" value="P:tRNA methylation"/>
    <property type="evidence" value="ECO:0007669"/>
    <property type="project" value="InterPro"/>
</dbReference>
<dbReference type="InterPro" id="IPR040072">
    <property type="entry name" value="Methyltransferase_A"/>
</dbReference>
<dbReference type="InterPro" id="IPR013785">
    <property type="entry name" value="Aldolase_TIM"/>
</dbReference>
<evidence type="ECO:0000256" key="10">
    <source>
        <dbReference type="ARBA" id="ARBA00023004"/>
    </source>
</evidence>
<evidence type="ECO:0000256" key="2">
    <source>
        <dbReference type="ARBA" id="ARBA00004496"/>
    </source>
</evidence>
<dbReference type="FunFam" id="3.20.20.70:FF:000014">
    <property type="entry name" value="Probable dual-specificity RNA methyltransferase RlmN"/>
    <property type="match status" value="1"/>
</dbReference>
<dbReference type="InterPro" id="IPR007197">
    <property type="entry name" value="rSAM"/>
</dbReference>
<keyword evidence="7" id="KW-0808">Transferase</keyword>
<dbReference type="Pfam" id="PF04055">
    <property type="entry name" value="Radical_SAM"/>
    <property type="match status" value="1"/>
</dbReference>
<evidence type="ECO:0000256" key="5">
    <source>
        <dbReference type="ARBA" id="ARBA00022552"/>
    </source>
</evidence>
<dbReference type="InterPro" id="IPR058240">
    <property type="entry name" value="rSAM_sf"/>
</dbReference>
<evidence type="ECO:0000256" key="6">
    <source>
        <dbReference type="ARBA" id="ARBA00022603"/>
    </source>
</evidence>
<keyword evidence="3" id="KW-0004">4Fe-4S</keyword>
<evidence type="ECO:0000313" key="13">
    <source>
        <dbReference type="EMBL" id="SUZ73971.1"/>
    </source>
</evidence>
<dbReference type="Gene3D" id="3.20.20.70">
    <property type="entry name" value="Aldolase class I"/>
    <property type="match status" value="1"/>
</dbReference>
<keyword evidence="9" id="KW-0479">Metal-binding</keyword>
<dbReference type="PIRSF" id="PIRSF006004">
    <property type="entry name" value="CHP00048"/>
    <property type="match status" value="1"/>
</dbReference>
<feature type="domain" description="Radical SAM core" evidence="12">
    <location>
        <begin position="67"/>
        <end position="296"/>
    </location>
</feature>
<dbReference type="GO" id="GO:0070475">
    <property type="term" value="P:rRNA base methylation"/>
    <property type="evidence" value="ECO:0007669"/>
    <property type="project" value="InterPro"/>
</dbReference>
<keyword evidence="10" id="KW-0408">Iron</keyword>
<dbReference type="HAMAP" id="MF_01849">
    <property type="entry name" value="RNA_methyltr_RlmN"/>
    <property type="match status" value="1"/>
</dbReference>
<comment type="subcellular location">
    <subcellularLocation>
        <location evidence="2">Cytoplasm</location>
    </subcellularLocation>
</comment>
<dbReference type="PROSITE" id="PS51918">
    <property type="entry name" value="RADICAL_SAM"/>
    <property type="match status" value="1"/>
</dbReference>
<dbReference type="GO" id="GO:0008173">
    <property type="term" value="F:RNA methyltransferase activity"/>
    <property type="evidence" value="ECO:0007669"/>
    <property type="project" value="InterPro"/>
</dbReference>
<dbReference type="EMBL" id="UINC01001195">
    <property type="protein sequence ID" value="SUZ73971.1"/>
    <property type="molecule type" value="Genomic_DNA"/>
</dbReference>
<reference evidence="13" key="1">
    <citation type="submission" date="2018-05" db="EMBL/GenBank/DDBJ databases">
        <authorList>
            <person name="Lanie J.A."/>
            <person name="Ng W.-L."/>
            <person name="Kazmierczak K.M."/>
            <person name="Andrzejewski T.M."/>
            <person name="Davidsen T.M."/>
            <person name="Wayne K.J."/>
            <person name="Tettelin H."/>
            <person name="Glass J.I."/>
            <person name="Rusch D."/>
            <person name="Podicherti R."/>
            <person name="Tsui H.-C.T."/>
            <person name="Winkler M.E."/>
        </authorList>
    </citation>
    <scope>NUCLEOTIDE SEQUENCE</scope>
</reference>
<keyword evidence="8" id="KW-0949">S-adenosyl-L-methionine</keyword>
<dbReference type="SFLD" id="SFLDG01062">
    <property type="entry name" value="methyltransferase_(Class_A)"/>
    <property type="match status" value="1"/>
</dbReference>
<organism evidence="13">
    <name type="scientific">marine metagenome</name>
    <dbReference type="NCBI Taxonomy" id="408172"/>
    <lineage>
        <taxon>unclassified sequences</taxon>
        <taxon>metagenomes</taxon>
        <taxon>ecological metagenomes</taxon>
    </lineage>
</organism>
<keyword evidence="6" id="KW-0489">Methyltransferase</keyword>
<dbReference type="CDD" id="cd01335">
    <property type="entry name" value="Radical_SAM"/>
    <property type="match status" value="1"/>
</dbReference>
<dbReference type="GO" id="GO:0005737">
    <property type="term" value="C:cytoplasm"/>
    <property type="evidence" value="ECO:0007669"/>
    <property type="project" value="UniProtKB-SubCell"/>
</dbReference>